<name>A0ABS4VHL9_9ACTN</name>
<feature type="region of interest" description="Disordered" evidence="3">
    <location>
        <begin position="1160"/>
        <end position="1179"/>
    </location>
</feature>
<dbReference type="PANTHER" id="PTHR46943">
    <property type="entry name" value="PENTRAXIN-RELATED PROTEIN PTX3"/>
    <property type="match status" value="1"/>
</dbReference>
<dbReference type="Proteomes" id="UP001519311">
    <property type="component" value="Unassembled WGS sequence"/>
</dbReference>
<dbReference type="EMBL" id="JAGINS010000002">
    <property type="protein sequence ID" value="MBP2363418.1"/>
    <property type="molecule type" value="Genomic_DNA"/>
</dbReference>
<feature type="domain" description="LamG-like jellyroll fold" evidence="4">
    <location>
        <begin position="778"/>
        <end position="920"/>
    </location>
</feature>
<keyword evidence="6" id="KW-1185">Reference proteome</keyword>
<evidence type="ECO:0000256" key="2">
    <source>
        <dbReference type="ARBA" id="ARBA00023157"/>
    </source>
</evidence>
<dbReference type="SUPFAM" id="SSF49899">
    <property type="entry name" value="Concanavalin A-like lectins/glucanases"/>
    <property type="match status" value="3"/>
</dbReference>
<feature type="compositionally biased region" description="Low complexity" evidence="3">
    <location>
        <begin position="239"/>
        <end position="267"/>
    </location>
</feature>
<dbReference type="Pfam" id="PF13385">
    <property type="entry name" value="Laminin_G_3"/>
    <property type="match status" value="3"/>
</dbReference>
<keyword evidence="2" id="KW-1015">Disulfide bond</keyword>
<evidence type="ECO:0000256" key="3">
    <source>
        <dbReference type="SAM" id="MobiDB-lite"/>
    </source>
</evidence>
<feature type="domain" description="LamG-like jellyroll fold" evidence="4">
    <location>
        <begin position="1215"/>
        <end position="1384"/>
    </location>
</feature>
<evidence type="ECO:0000256" key="1">
    <source>
        <dbReference type="ARBA" id="ARBA00022729"/>
    </source>
</evidence>
<gene>
    <name evidence="5" type="ORF">JOF59_005910</name>
</gene>
<evidence type="ECO:0000259" key="4">
    <source>
        <dbReference type="SMART" id="SM00560"/>
    </source>
</evidence>
<evidence type="ECO:0000313" key="6">
    <source>
        <dbReference type="Proteomes" id="UP001519311"/>
    </source>
</evidence>
<dbReference type="SMART" id="SM00560">
    <property type="entry name" value="LamGL"/>
    <property type="match status" value="3"/>
</dbReference>
<proteinExistence type="predicted"/>
<feature type="domain" description="LamG-like jellyroll fold" evidence="4">
    <location>
        <begin position="999"/>
        <end position="1142"/>
    </location>
</feature>
<feature type="region of interest" description="Disordered" evidence="3">
    <location>
        <begin position="232"/>
        <end position="270"/>
    </location>
</feature>
<sequence length="1405" mass="148670">MALVVVTVPPVVSEAVAAEPGSSQTVAEQPTDDDVGTLTEAEAMTKAKKTGEPVEIVSLRAESSEVYATPEGDLQAREYLRPVWTRTQGGWVRVDTNLAVTGDGMVAPKAATLDVEFSAGGEAPLVRMRRAGRELSLTWPTPLPKPELAGPVATYSSVLPDVDLRMTAQEDGFTQLLVVKTAEAAASEELAKLHLGLDTKGVSVEETSIGGLEAIDRGANGAVFEAPKPMMWDSSPGESPAGAARSRTAAAEGSAAAGTEPGAGESGKLAPVDVEVPDGQKALVLTPDANVLRGQDTTYPVYIDPQWYSPSASAWTMASKYWANSPQWKFNGDSDAGMGYCNWTYCNPHDTKRLMYRIPTSRFAGKSILSAEFVVGNTWSASCTNKAVDLYQTKAISSSTTWNDIYDTGFFVKKLGSESFAYGHSGCAAKDAEFNVKSALQAAANAKTSTLTFGLKAENESDAYGWKRFSDEAHLRVEYNRAPTQIKMSQLTMEYGGTCKKPASAAHVRTMGTLRANSVTDPDGDSVRVQFQAAWDSGDGKGLIARWSPALTSAKKSGSSFSITLPASVPTNRQVNWYARTYDGAQYSPWSYAGDEPTGCYFVYDTSVPKAPALSSGEYPASDPENPDDPWFDGVGKYGEFSLKAAEPDVTKYWYGLNSDPSSKNTLTTVGGAAKTVQVLPAEPGLNFMTAQAFDAAGNGSEVRTYQFRVKAGQPERAAWQLDESVGTTAAQGTSGARAAALRGGALAGVPGVKGSAVSFDGVDDYAVTDIPTVNTENGFSVSAWVKLSQVPDHAAIVAAQPGNHSPGFELYYSHSYDRWVFNQYASDSPGAPAVRAMAPQAGGVNADRWTHLVGVYSGSTKDLRLYVDGTLTGTTPYSTAWDARRGLQIGAGSYSGSPASFLPGQIDEIRIFDKPVSATEVGHLFRHEGIGGGRTARTVFPLDEPSGALEVTGRADTQPLSLAGDAQLGATGVAGKALKLDGTGDYARTAAPHIDTQRPFTVSAWAKLDRVPTEGATVVAQLGQNRPGFELYYSKSYNRWGFTQYSGDVPGATQVRAVQPDGTSARVGEWVHLVGVHDATANTLTLYVNGVKSASVAQSAAWYAGGPVQAGALSIEGGNLIQYFPGTIDDIRMFDRPVADDEVRQLFRQRPIVKARWKFDQPGETSTPDDSGAGNHLTLSGGTQLGSGWVDGGLILDGVNDYASSTTAPVDTSTSFTVTAWAQAAAVPQSGVTLLSMPGTQQNAFAVRYLPSATPDTDSGRWRISVHAEDSAGANSIDVENGQFFSAADWTHLALVYDGFTKHLSLYVNGELEEVACADDDSDGEADDTACTDQLSWADNVLAFKSAQPLQLGRAKTGTSSWGEYWPGAVSDVWAFQGTLTASQVSSLSAGMPGMPTNVPGGDA</sequence>
<organism evidence="5 6">
    <name type="scientific">Streptomyces clavifer</name>
    <dbReference type="NCBI Taxonomy" id="68188"/>
    <lineage>
        <taxon>Bacteria</taxon>
        <taxon>Bacillati</taxon>
        <taxon>Actinomycetota</taxon>
        <taxon>Actinomycetes</taxon>
        <taxon>Kitasatosporales</taxon>
        <taxon>Streptomycetaceae</taxon>
        <taxon>Streptomyces</taxon>
    </lineage>
</organism>
<keyword evidence="1" id="KW-0732">Signal</keyword>
<protein>
    <recommendedName>
        <fullName evidence="4">LamG-like jellyroll fold domain-containing protein</fullName>
    </recommendedName>
</protein>
<dbReference type="Gene3D" id="2.60.120.200">
    <property type="match status" value="3"/>
</dbReference>
<dbReference type="InterPro" id="IPR013320">
    <property type="entry name" value="ConA-like_dom_sf"/>
</dbReference>
<dbReference type="InterPro" id="IPR006558">
    <property type="entry name" value="LamG-like"/>
</dbReference>
<comment type="caution">
    <text evidence="5">The sequence shown here is derived from an EMBL/GenBank/DDBJ whole genome shotgun (WGS) entry which is preliminary data.</text>
</comment>
<dbReference type="InterPro" id="IPR042837">
    <property type="entry name" value="PTX3"/>
</dbReference>
<evidence type="ECO:0000313" key="5">
    <source>
        <dbReference type="EMBL" id="MBP2363418.1"/>
    </source>
</evidence>
<dbReference type="PANTHER" id="PTHR46943:SF1">
    <property type="entry name" value="PENTRAXIN-RELATED PROTEIN PTX3"/>
    <property type="match status" value="1"/>
</dbReference>
<accession>A0ABS4VHL9</accession>
<reference evidence="5 6" key="1">
    <citation type="submission" date="2021-03" db="EMBL/GenBank/DDBJ databases">
        <title>Sequencing the genomes of 1000 actinobacteria strains.</title>
        <authorList>
            <person name="Klenk H.-P."/>
        </authorList>
    </citation>
    <scope>NUCLEOTIDE SEQUENCE [LARGE SCALE GENOMIC DNA]</scope>
    <source>
        <strain evidence="5 6">DSM 40843</strain>
    </source>
</reference>